<reference evidence="1" key="1">
    <citation type="submission" date="2020-08" db="EMBL/GenBank/DDBJ databases">
        <title>Multicomponent nature underlies the extraordinary mechanical properties of spider dragline silk.</title>
        <authorList>
            <person name="Kono N."/>
            <person name="Nakamura H."/>
            <person name="Mori M."/>
            <person name="Yoshida Y."/>
            <person name="Ohtoshi R."/>
            <person name="Malay A.D."/>
            <person name="Moran D.A.P."/>
            <person name="Tomita M."/>
            <person name="Numata K."/>
            <person name="Arakawa K."/>
        </authorList>
    </citation>
    <scope>NUCLEOTIDE SEQUENCE</scope>
</reference>
<evidence type="ECO:0000313" key="2">
    <source>
        <dbReference type="Proteomes" id="UP000887159"/>
    </source>
</evidence>
<protein>
    <submittedName>
        <fullName evidence="1">Uncharacterized protein</fullName>
    </submittedName>
</protein>
<keyword evidence="2" id="KW-1185">Reference proteome</keyword>
<accession>A0A8X7B9B0</accession>
<dbReference type="AlphaFoldDB" id="A0A8X7B9B0"/>
<name>A0A8X7B9B0_TRICX</name>
<comment type="caution">
    <text evidence="1">The sequence shown here is derived from an EMBL/GenBank/DDBJ whole genome shotgun (WGS) entry which is preliminary data.</text>
</comment>
<dbReference type="EMBL" id="BMAU01021367">
    <property type="protein sequence ID" value="GFY23838.1"/>
    <property type="molecule type" value="Genomic_DNA"/>
</dbReference>
<dbReference type="Proteomes" id="UP000887159">
    <property type="component" value="Unassembled WGS sequence"/>
</dbReference>
<organism evidence="1 2">
    <name type="scientific">Trichonephila clavipes</name>
    <name type="common">Golden silk orbweaver</name>
    <name type="synonym">Nephila clavipes</name>
    <dbReference type="NCBI Taxonomy" id="2585209"/>
    <lineage>
        <taxon>Eukaryota</taxon>
        <taxon>Metazoa</taxon>
        <taxon>Ecdysozoa</taxon>
        <taxon>Arthropoda</taxon>
        <taxon>Chelicerata</taxon>
        <taxon>Arachnida</taxon>
        <taxon>Araneae</taxon>
        <taxon>Araneomorphae</taxon>
        <taxon>Entelegynae</taxon>
        <taxon>Araneoidea</taxon>
        <taxon>Nephilidae</taxon>
        <taxon>Trichonephila</taxon>
    </lineage>
</organism>
<evidence type="ECO:0000313" key="1">
    <source>
        <dbReference type="EMBL" id="GFY23838.1"/>
    </source>
</evidence>
<gene>
    <name evidence="1" type="ORF">TNCV_3536321</name>
</gene>
<sequence>MFDPKTFDQLLATGHCCYPLLQLKTLKANVLIGSESYMKGMDGTEEEPSLFFNKNGIRTKKEKFVTS</sequence>
<proteinExistence type="predicted"/>